<sequence length="125" mass="14489">MARLAATICLILVDILRHAFSYVQANSTNASVLWKPNQNGYSIFQKLLKALSIADKNLMEITTKNCHVNILVLFIWVLFFMLAVWARLKDEDLRIRKMPIDLADNAFENHYIYLLIIKTGSRYLD</sequence>
<dbReference type="HOGENOM" id="CLU_1995091_0_0_1"/>
<evidence type="ECO:0000313" key="4">
    <source>
        <dbReference type="EnsemblMetazoa" id="HelroP165228"/>
    </source>
</evidence>
<dbReference type="InParanoid" id="T1EWG7"/>
<evidence type="ECO:0000313" key="5">
    <source>
        <dbReference type="Proteomes" id="UP000015101"/>
    </source>
</evidence>
<evidence type="ECO:0000256" key="1">
    <source>
        <dbReference type="SAM" id="Phobius"/>
    </source>
</evidence>
<keyword evidence="5" id="KW-1185">Reference proteome</keyword>
<feature type="transmembrane region" description="Helical" evidence="1">
    <location>
        <begin position="68"/>
        <end position="88"/>
    </location>
</feature>
<dbReference type="Proteomes" id="UP000015101">
    <property type="component" value="Unassembled WGS sequence"/>
</dbReference>
<feature type="chain" id="PRO_5010980084" evidence="2">
    <location>
        <begin position="26"/>
        <end position="125"/>
    </location>
</feature>
<keyword evidence="2" id="KW-0732">Signal</keyword>
<gene>
    <name evidence="4" type="primary">20200917</name>
    <name evidence="3" type="ORF">HELRODRAFT_165228</name>
</gene>
<organism evidence="4 5">
    <name type="scientific">Helobdella robusta</name>
    <name type="common">Californian leech</name>
    <dbReference type="NCBI Taxonomy" id="6412"/>
    <lineage>
        <taxon>Eukaryota</taxon>
        <taxon>Metazoa</taxon>
        <taxon>Spiralia</taxon>
        <taxon>Lophotrochozoa</taxon>
        <taxon>Annelida</taxon>
        <taxon>Clitellata</taxon>
        <taxon>Hirudinea</taxon>
        <taxon>Rhynchobdellida</taxon>
        <taxon>Glossiphoniidae</taxon>
        <taxon>Helobdella</taxon>
    </lineage>
</organism>
<dbReference type="EMBL" id="AMQM01001996">
    <property type="status" value="NOT_ANNOTATED_CDS"/>
    <property type="molecule type" value="Genomic_DNA"/>
</dbReference>
<dbReference type="AlphaFoldDB" id="T1EWG7"/>
<dbReference type="EnsemblMetazoa" id="HelroT165228">
    <property type="protein sequence ID" value="HelroP165228"/>
    <property type="gene ID" value="HelroG165228"/>
</dbReference>
<proteinExistence type="predicted"/>
<accession>T1EWG7</accession>
<protein>
    <submittedName>
        <fullName evidence="3 4">Uncharacterized protein</fullName>
    </submittedName>
</protein>
<reference evidence="5" key="1">
    <citation type="submission" date="2012-12" db="EMBL/GenBank/DDBJ databases">
        <authorList>
            <person name="Hellsten U."/>
            <person name="Grimwood J."/>
            <person name="Chapman J.A."/>
            <person name="Shapiro H."/>
            <person name="Aerts A."/>
            <person name="Otillar R.P."/>
            <person name="Terry A.Y."/>
            <person name="Boore J.L."/>
            <person name="Simakov O."/>
            <person name="Marletaz F."/>
            <person name="Cho S.-J."/>
            <person name="Edsinger-Gonzales E."/>
            <person name="Havlak P."/>
            <person name="Kuo D.-H."/>
            <person name="Larsson T."/>
            <person name="Lv J."/>
            <person name="Arendt D."/>
            <person name="Savage R."/>
            <person name="Osoegawa K."/>
            <person name="de Jong P."/>
            <person name="Lindberg D.R."/>
            <person name="Seaver E.C."/>
            <person name="Weisblat D.A."/>
            <person name="Putnam N.H."/>
            <person name="Grigoriev I.V."/>
            <person name="Rokhsar D.S."/>
        </authorList>
    </citation>
    <scope>NUCLEOTIDE SEQUENCE</scope>
</reference>
<keyword evidence="1" id="KW-1133">Transmembrane helix</keyword>
<keyword evidence="1" id="KW-0472">Membrane</keyword>
<dbReference type="KEGG" id="hro:HELRODRAFT_165228"/>
<reference evidence="3 5" key="2">
    <citation type="journal article" date="2013" name="Nature">
        <title>Insights into bilaterian evolution from three spiralian genomes.</title>
        <authorList>
            <person name="Simakov O."/>
            <person name="Marletaz F."/>
            <person name="Cho S.J."/>
            <person name="Edsinger-Gonzales E."/>
            <person name="Havlak P."/>
            <person name="Hellsten U."/>
            <person name="Kuo D.H."/>
            <person name="Larsson T."/>
            <person name="Lv J."/>
            <person name="Arendt D."/>
            <person name="Savage R."/>
            <person name="Osoegawa K."/>
            <person name="de Jong P."/>
            <person name="Grimwood J."/>
            <person name="Chapman J.A."/>
            <person name="Shapiro H."/>
            <person name="Aerts A."/>
            <person name="Otillar R.P."/>
            <person name="Terry A.Y."/>
            <person name="Boore J.L."/>
            <person name="Grigoriev I.V."/>
            <person name="Lindberg D.R."/>
            <person name="Seaver E.C."/>
            <person name="Weisblat D.A."/>
            <person name="Putnam N.H."/>
            <person name="Rokhsar D.S."/>
        </authorList>
    </citation>
    <scope>NUCLEOTIDE SEQUENCE</scope>
</reference>
<feature type="signal peptide" evidence="2">
    <location>
        <begin position="1"/>
        <end position="25"/>
    </location>
</feature>
<evidence type="ECO:0000313" key="3">
    <source>
        <dbReference type="EMBL" id="ESN93069.1"/>
    </source>
</evidence>
<name>T1EWG7_HELRO</name>
<dbReference type="RefSeq" id="XP_009029325.1">
    <property type="nucleotide sequence ID" value="XM_009031077.1"/>
</dbReference>
<dbReference type="GeneID" id="20200917"/>
<evidence type="ECO:0000256" key="2">
    <source>
        <dbReference type="SAM" id="SignalP"/>
    </source>
</evidence>
<reference evidence="4" key="3">
    <citation type="submission" date="2015-06" db="UniProtKB">
        <authorList>
            <consortium name="EnsemblMetazoa"/>
        </authorList>
    </citation>
    <scope>IDENTIFICATION</scope>
</reference>
<dbReference type="CTD" id="20200917"/>
<dbReference type="OrthoDB" id="2121937at2759"/>
<dbReference type="EMBL" id="KB097639">
    <property type="protein sequence ID" value="ESN93069.1"/>
    <property type="molecule type" value="Genomic_DNA"/>
</dbReference>
<keyword evidence="1" id="KW-0812">Transmembrane</keyword>